<dbReference type="RefSeq" id="WP_150497281.1">
    <property type="nucleotide sequence ID" value="NZ_BMFA01000009.1"/>
</dbReference>
<dbReference type="InterPro" id="IPR032820">
    <property type="entry name" value="ATPase_put"/>
</dbReference>
<evidence type="ECO:0000313" key="3">
    <source>
        <dbReference type="Proteomes" id="UP000605148"/>
    </source>
</evidence>
<protein>
    <recommendedName>
        <fullName evidence="4">ATP synthase protein I</fullName>
    </recommendedName>
</protein>
<accession>A0A916X2R6</accession>
<gene>
    <name evidence="2" type="ORF">GCM10011316_29670</name>
</gene>
<reference evidence="2" key="1">
    <citation type="journal article" date="2014" name="Int. J. Syst. Evol. Microbiol.">
        <title>Complete genome sequence of Corynebacterium casei LMG S-19264T (=DSM 44701T), isolated from a smear-ripened cheese.</title>
        <authorList>
            <consortium name="US DOE Joint Genome Institute (JGI-PGF)"/>
            <person name="Walter F."/>
            <person name="Albersmeier A."/>
            <person name="Kalinowski J."/>
            <person name="Ruckert C."/>
        </authorList>
    </citation>
    <scope>NUCLEOTIDE SEQUENCE</scope>
    <source>
        <strain evidence="2">CGMCC 1.12426</strain>
    </source>
</reference>
<reference evidence="2" key="2">
    <citation type="submission" date="2020-09" db="EMBL/GenBank/DDBJ databases">
        <authorList>
            <person name="Sun Q."/>
            <person name="Zhou Y."/>
        </authorList>
    </citation>
    <scope>NUCLEOTIDE SEQUENCE</scope>
    <source>
        <strain evidence="2">CGMCC 1.12426</strain>
    </source>
</reference>
<feature type="transmembrane region" description="Helical" evidence="1">
    <location>
        <begin position="73"/>
        <end position="92"/>
    </location>
</feature>
<sequence length="98" mass="10888">MSEPEKGRTDDDDPLIREVRTHQARRAAWERDGEASVGRRLAQIGVLGWIIVAPMLGGIALGRWLDGRFDTGLFWTAPLLMVGLGLGGWFAWRWIGSA</sequence>
<dbReference type="OrthoDB" id="466056at2"/>
<dbReference type="InterPro" id="IPR011744">
    <property type="entry name" value="ATPase_gene1"/>
</dbReference>
<evidence type="ECO:0000256" key="1">
    <source>
        <dbReference type="SAM" id="Phobius"/>
    </source>
</evidence>
<evidence type="ECO:0008006" key="4">
    <source>
        <dbReference type="Google" id="ProtNLM"/>
    </source>
</evidence>
<keyword evidence="1" id="KW-0812">Transmembrane</keyword>
<dbReference type="AlphaFoldDB" id="A0A916X2R6"/>
<evidence type="ECO:0000313" key="2">
    <source>
        <dbReference type="EMBL" id="GGB55678.1"/>
    </source>
</evidence>
<dbReference type="Proteomes" id="UP000605148">
    <property type="component" value="Unassembled WGS sequence"/>
</dbReference>
<proteinExistence type="predicted"/>
<dbReference type="EMBL" id="BMFA01000009">
    <property type="protein sequence ID" value="GGB55678.1"/>
    <property type="molecule type" value="Genomic_DNA"/>
</dbReference>
<organism evidence="2 3">
    <name type="scientific">Roseibium aquae</name>
    <dbReference type="NCBI Taxonomy" id="1323746"/>
    <lineage>
        <taxon>Bacteria</taxon>
        <taxon>Pseudomonadati</taxon>
        <taxon>Pseudomonadota</taxon>
        <taxon>Alphaproteobacteria</taxon>
        <taxon>Hyphomicrobiales</taxon>
        <taxon>Stappiaceae</taxon>
        <taxon>Roseibium</taxon>
    </lineage>
</organism>
<keyword evidence="1" id="KW-1133">Transmembrane helix</keyword>
<dbReference type="Pfam" id="PF09527">
    <property type="entry name" value="ATPase_gene1"/>
    <property type="match status" value="1"/>
</dbReference>
<name>A0A916X2R6_9HYPH</name>
<dbReference type="NCBIfam" id="TIGR02230">
    <property type="entry name" value="ATPase_gene1"/>
    <property type="match status" value="1"/>
</dbReference>
<feature type="transmembrane region" description="Helical" evidence="1">
    <location>
        <begin position="41"/>
        <end position="61"/>
    </location>
</feature>
<comment type="caution">
    <text evidence="2">The sequence shown here is derived from an EMBL/GenBank/DDBJ whole genome shotgun (WGS) entry which is preliminary data.</text>
</comment>
<keyword evidence="1" id="KW-0472">Membrane</keyword>
<keyword evidence="3" id="KW-1185">Reference proteome</keyword>